<dbReference type="PANTHER" id="PTHR37042:SF4">
    <property type="entry name" value="OUTER MEMBRANE PROTEIN RV1973"/>
    <property type="match status" value="1"/>
</dbReference>
<feature type="region of interest" description="Disordered" evidence="3">
    <location>
        <begin position="1"/>
        <end position="124"/>
    </location>
</feature>
<organism evidence="5 6">
    <name type="scientific">Gordonia neofelifaecis NRRL B-59395</name>
    <dbReference type="NCBI Taxonomy" id="644548"/>
    <lineage>
        <taxon>Bacteria</taxon>
        <taxon>Bacillati</taxon>
        <taxon>Actinomycetota</taxon>
        <taxon>Actinomycetes</taxon>
        <taxon>Mycobacteriales</taxon>
        <taxon>Gordoniaceae</taxon>
        <taxon>Gordonia</taxon>
    </lineage>
</organism>
<sequence>MVRPDHEDGGVLNSPEDSKPDDGRPESDRPEAGRPEAVVRRSSPLSGRRKKAPQPAAEPETAEVPDEDAEPAEAEQPEAESAPTEVEPTEVEPTEVEPDADEVARNAAYRERRRNKSVVRKSARDDVRSGSRLTIIAVALTALVVVVGVVLSAVFGYQYYKIEQQREWRAEYSTFAQQMVVSMSTLDPDNADQMYKNAMEKTSGRAKQMFQENMKQVADMVRKGDMVTKTTIVADAVSKADEDEGSVLVVYAWEGHPKNDKKNVESTTFRARVDMTRINGELKMTYFDWVA</sequence>
<evidence type="ECO:0000256" key="3">
    <source>
        <dbReference type="SAM" id="MobiDB-lite"/>
    </source>
</evidence>
<name>F1YIW5_9ACTN</name>
<feature type="compositionally biased region" description="Basic and acidic residues" evidence="3">
    <location>
        <begin position="16"/>
        <end position="39"/>
    </location>
</feature>
<keyword evidence="2 4" id="KW-0472">Membrane</keyword>
<evidence type="ECO:0000256" key="2">
    <source>
        <dbReference type="ARBA" id="ARBA00023136"/>
    </source>
</evidence>
<reference evidence="5 6" key="1">
    <citation type="journal article" date="2011" name="J. Bacteriol.">
        <title>Draft Genome Sequence of Gordonia neofelifaecis NRRL B-59395, a Cholesterol-Degrading Actinomycete.</title>
        <authorList>
            <person name="Ge F."/>
            <person name="Li W."/>
            <person name="Chen G."/>
            <person name="Liu Y."/>
            <person name="Zhang G."/>
            <person name="Yong B."/>
            <person name="Wang Q."/>
            <person name="Wang N."/>
            <person name="Huang Z."/>
            <person name="Li W."/>
            <person name="Wang J."/>
            <person name="Wu C."/>
            <person name="Xie Q."/>
            <person name="Liu G."/>
        </authorList>
    </citation>
    <scope>NUCLEOTIDE SEQUENCE [LARGE SCALE GENOMIC DNA]</scope>
    <source>
        <strain evidence="5 6">NRRL B-59395</strain>
    </source>
</reference>
<dbReference type="AlphaFoldDB" id="F1YIW5"/>
<evidence type="ECO:0000313" key="5">
    <source>
        <dbReference type="EMBL" id="EGD55412.1"/>
    </source>
</evidence>
<dbReference type="EMBL" id="AEUD01000006">
    <property type="protein sequence ID" value="EGD55412.1"/>
    <property type="molecule type" value="Genomic_DNA"/>
</dbReference>
<evidence type="ECO:0000313" key="6">
    <source>
        <dbReference type="Proteomes" id="UP000035065"/>
    </source>
</evidence>
<feature type="compositionally biased region" description="Acidic residues" evidence="3">
    <location>
        <begin position="87"/>
        <end position="101"/>
    </location>
</feature>
<protein>
    <recommendedName>
        <fullName evidence="7">Mce-associated membrane protein</fullName>
    </recommendedName>
</protein>
<comment type="caution">
    <text evidence="5">The sequence shown here is derived from an EMBL/GenBank/DDBJ whole genome shotgun (WGS) entry which is preliminary data.</text>
</comment>
<accession>F1YIW5</accession>
<feature type="compositionally biased region" description="Acidic residues" evidence="3">
    <location>
        <begin position="60"/>
        <end position="78"/>
    </location>
</feature>
<keyword evidence="4" id="KW-0812">Transmembrane</keyword>
<dbReference type="STRING" id="644548.SCNU_09141"/>
<evidence type="ECO:0000256" key="1">
    <source>
        <dbReference type="ARBA" id="ARBA00004370"/>
    </source>
</evidence>
<dbReference type="eggNOG" id="ENOG5033RPS">
    <property type="taxonomic scope" value="Bacteria"/>
</dbReference>
<dbReference type="OrthoDB" id="4578858at2"/>
<keyword evidence="4" id="KW-1133">Transmembrane helix</keyword>
<dbReference type="RefSeq" id="WP_009679060.1">
    <property type="nucleotide sequence ID" value="NZ_AEUD01000006.1"/>
</dbReference>
<keyword evidence="6" id="KW-1185">Reference proteome</keyword>
<dbReference type="GO" id="GO:0016020">
    <property type="term" value="C:membrane"/>
    <property type="evidence" value="ECO:0007669"/>
    <property type="project" value="UniProtKB-SubCell"/>
</dbReference>
<feature type="compositionally biased region" description="Basic residues" evidence="3">
    <location>
        <begin position="111"/>
        <end position="121"/>
    </location>
</feature>
<feature type="transmembrane region" description="Helical" evidence="4">
    <location>
        <begin position="133"/>
        <end position="160"/>
    </location>
</feature>
<dbReference type="Proteomes" id="UP000035065">
    <property type="component" value="Unassembled WGS sequence"/>
</dbReference>
<proteinExistence type="predicted"/>
<evidence type="ECO:0000256" key="4">
    <source>
        <dbReference type="SAM" id="Phobius"/>
    </source>
</evidence>
<gene>
    <name evidence="5" type="ORF">SCNU_09141</name>
</gene>
<comment type="subcellular location">
    <subcellularLocation>
        <location evidence="1">Membrane</location>
    </subcellularLocation>
</comment>
<evidence type="ECO:0008006" key="7">
    <source>
        <dbReference type="Google" id="ProtNLM"/>
    </source>
</evidence>
<dbReference type="PANTHER" id="PTHR37042">
    <property type="entry name" value="OUTER MEMBRANE PROTEIN RV1973"/>
    <property type="match status" value="1"/>
</dbReference>